<evidence type="ECO:0000256" key="1">
    <source>
        <dbReference type="ARBA" id="ARBA00004123"/>
    </source>
</evidence>
<sequence length="153" mass="16840">GGGAAAQRILLETTMSDKKEVNLTGVRQNKGVWLVKVPKYLSQQWDKASEKGEVGKMSIEKKQGKTEVCFSLSEELAAMAAAGQKEDSWQVPREYPITMHTVGAQTVAVFSQSEAGQSHTQLCLLAFFPLTLLCWVMVFAAFGNCRRWLQGAN</sequence>
<dbReference type="EMBL" id="JAHUTJ010000433">
    <property type="protein sequence ID" value="MED6263752.1"/>
    <property type="molecule type" value="Genomic_DNA"/>
</dbReference>
<dbReference type="PANTHER" id="PTHR10445:SF0">
    <property type="entry name" value="GENERAL TRANSCRIPTION FACTOR IIF SUBUNIT 2"/>
    <property type="match status" value="1"/>
</dbReference>
<dbReference type="SUPFAM" id="SSF50916">
    <property type="entry name" value="Rap30/74 interaction domains"/>
    <property type="match status" value="1"/>
</dbReference>
<feature type="non-terminal residue" evidence="10">
    <location>
        <position position="1"/>
    </location>
</feature>
<keyword evidence="11" id="KW-1185">Reference proteome</keyword>
<evidence type="ECO:0000256" key="7">
    <source>
        <dbReference type="ARBA" id="ARBA00033388"/>
    </source>
</evidence>
<evidence type="ECO:0000259" key="9">
    <source>
        <dbReference type="Pfam" id="PF17683"/>
    </source>
</evidence>
<dbReference type="PANTHER" id="PTHR10445">
    <property type="entry name" value="GENERAL TRANSCRIPTION FACTOR IIF SUBUNIT 2"/>
    <property type="match status" value="1"/>
</dbReference>
<proteinExistence type="predicted"/>
<keyword evidence="8" id="KW-1133">Transmembrane helix</keyword>
<feature type="domain" description="TFIIF beta subunit N-terminal" evidence="9">
    <location>
        <begin position="29"/>
        <end position="119"/>
    </location>
</feature>
<dbReference type="InterPro" id="IPR003196">
    <property type="entry name" value="TFIIF_beta"/>
</dbReference>
<evidence type="ECO:0000313" key="11">
    <source>
        <dbReference type="Proteomes" id="UP001352852"/>
    </source>
</evidence>
<name>A0ABU7CM43_9TELE</name>
<evidence type="ECO:0000256" key="6">
    <source>
        <dbReference type="ARBA" id="ARBA00023242"/>
    </source>
</evidence>
<evidence type="ECO:0000256" key="4">
    <source>
        <dbReference type="ARBA" id="ARBA00023125"/>
    </source>
</evidence>
<evidence type="ECO:0000256" key="2">
    <source>
        <dbReference type="ARBA" id="ARBA00020815"/>
    </source>
</evidence>
<accession>A0ABU7CM43</accession>
<gene>
    <name evidence="10" type="ORF">CHARACLAT_007754</name>
</gene>
<evidence type="ECO:0000256" key="3">
    <source>
        <dbReference type="ARBA" id="ARBA00023015"/>
    </source>
</evidence>
<reference evidence="10 11" key="1">
    <citation type="submission" date="2021-06" db="EMBL/GenBank/DDBJ databases">
        <authorList>
            <person name="Palmer J.M."/>
        </authorList>
    </citation>
    <scope>NUCLEOTIDE SEQUENCE [LARGE SCALE GENOMIC DNA]</scope>
    <source>
        <strain evidence="10 11">CL_MEX2019</strain>
        <tissue evidence="10">Muscle</tissue>
    </source>
</reference>
<keyword evidence="3" id="KW-0805">Transcription regulation</keyword>
<organism evidence="10 11">
    <name type="scientific">Characodon lateralis</name>
    <dbReference type="NCBI Taxonomy" id="208331"/>
    <lineage>
        <taxon>Eukaryota</taxon>
        <taxon>Metazoa</taxon>
        <taxon>Chordata</taxon>
        <taxon>Craniata</taxon>
        <taxon>Vertebrata</taxon>
        <taxon>Euteleostomi</taxon>
        <taxon>Actinopterygii</taxon>
        <taxon>Neopterygii</taxon>
        <taxon>Teleostei</taxon>
        <taxon>Neoteleostei</taxon>
        <taxon>Acanthomorphata</taxon>
        <taxon>Ovalentaria</taxon>
        <taxon>Atherinomorphae</taxon>
        <taxon>Cyprinodontiformes</taxon>
        <taxon>Goodeidae</taxon>
        <taxon>Characodon</taxon>
    </lineage>
</organism>
<protein>
    <recommendedName>
        <fullName evidence="2">General transcription factor IIF subunit 2</fullName>
    </recommendedName>
    <alternativeName>
        <fullName evidence="7">Transcription initiation factor IIF subunit beta</fullName>
    </alternativeName>
</protein>
<evidence type="ECO:0000313" key="10">
    <source>
        <dbReference type="EMBL" id="MED6263752.1"/>
    </source>
</evidence>
<dbReference type="Proteomes" id="UP001352852">
    <property type="component" value="Unassembled WGS sequence"/>
</dbReference>
<keyword evidence="8" id="KW-0472">Membrane</keyword>
<keyword evidence="4" id="KW-0238">DNA-binding</keyword>
<comment type="subcellular location">
    <subcellularLocation>
        <location evidence="1">Nucleus</location>
    </subcellularLocation>
</comment>
<dbReference type="InterPro" id="IPR011039">
    <property type="entry name" value="TFIIF_interaction"/>
</dbReference>
<dbReference type="CDD" id="cd07980">
    <property type="entry name" value="TFIIF_beta"/>
    <property type="match status" value="1"/>
</dbReference>
<keyword evidence="6" id="KW-0539">Nucleus</keyword>
<dbReference type="Pfam" id="PF17683">
    <property type="entry name" value="TFIIF_beta_N"/>
    <property type="match status" value="1"/>
</dbReference>
<feature type="transmembrane region" description="Helical" evidence="8">
    <location>
        <begin position="122"/>
        <end position="143"/>
    </location>
</feature>
<evidence type="ECO:0000256" key="8">
    <source>
        <dbReference type="SAM" id="Phobius"/>
    </source>
</evidence>
<keyword evidence="5" id="KW-0804">Transcription</keyword>
<keyword evidence="8" id="KW-0812">Transmembrane</keyword>
<dbReference type="InterPro" id="IPR040504">
    <property type="entry name" value="TFIIF_beta_N"/>
</dbReference>
<comment type="caution">
    <text evidence="10">The sequence shown here is derived from an EMBL/GenBank/DDBJ whole genome shotgun (WGS) entry which is preliminary data.</text>
</comment>
<evidence type="ECO:0000256" key="5">
    <source>
        <dbReference type="ARBA" id="ARBA00023163"/>
    </source>
</evidence>